<keyword evidence="6" id="KW-0342">GTP-binding</keyword>
<dbReference type="Pfam" id="PF12804">
    <property type="entry name" value="NTP_transf_3"/>
    <property type="match status" value="1"/>
</dbReference>
<keyword evidence="7" id="KW-0501">Molybdenum cofactor biosynthesis</keyword>
<evidence type="ECO:0000313" key="9">
    <source>
        <dbReference type="EMBL" id="UWM55763.1"/>
    </source>
</evidence>
<feature type="domain" description="MobA-like NTP transferase" evidence="8">
    <location>
        <begin position="4"/>
        <end position="163"/>
    </location>
</feature>
<gene>
    <name evidence="9" type="ORF">N0B31_05620</name>
</gene>
<evidence type="ECO:0000256" key="6">
    <source>
        <dbReference type="ARBA" id="ARBA00023134"/>
    </source>
</evidence>
<dbReference type="KEGG" id="ssai:N0B31_05620"/>
<dbReference type="PANTHER" id="PTHR19136">
    <property type="entry name" value="MOLYBDENUM COFACTOR GUANYLYLTRANSFERASE"/>
    <property type="match status" value="1"/>
</dbReference>
<dbReference type="Gene3D" id="3.90.550.10">
    <property type="entry name" value="Spore Coat Polysaccharide Biosynthesis Protein SpsA, Chain A"/>
    <property type="match status" value="1"/>
</dbReference>
<evidence type="ECO:0000313" key="10">
    <source>
        <dbReference type="Proteomes" id="UP001057580"/>
    </source>
</evidence>
<evidence type="ECO:0000256" key="3">
    <source>
        <dbReference type="ARBA" id="ARBA00022723"/>
    </source>
</evidence>
<keyword evidence="1" id="KW-0963">Cytoplasm</keyword>
<reference evidence="9" key="1">
    <citation type="submission" date="2022-09" db="EMBL/GenBank/DDBJ databases">
        <title>Diverse halophilic archaea isolated from saline environments.</title>
        <authorList>
            <person name="Cui H.-L."/>
        </authorList>
    </citation>
    <scope>NUCLEOTIDE SEQUENCE</scope>
    <source>
        <strain evidence="9">ZS-35-S2</strain>
    </source>
</reference>
<evidence type="ECO:0000256" key="2">
    <source>
        <dbReference type="ARBA" id="ARBA00022679"/>
    </source>
</evidence>
<keyword evidence="5" id="KW-0460">Magnesium</keyword>
<evidence type="ECO:0000256" key="4">
    <source>
        <dbReference type="ARBA" id="ARBA00022741"/>
    </source>
</evidence>
<dbReference type="InterPro" id="IPR013482">
    <property type="entry name" value="Molybde_CF_guanTrfase"/>
</dbReference>
<keyword evidence="10" id="KW-1185">Reference proteome</keyword>
<dbReference type="InterPro" id="IPR029044">
    <property type="entry name" value="Nucleotide-diphossugar_trans"/>
</dbReference>
<keyword evidence="3" id="KW-0479">Metal-binding</keyword>
<dbReference type="GO" id="GO:0046872">
    <property type="term" value="F:metal ion binding"/>
    <property type="evidence" value="ECO:0007669"/>
    <property type="project" value="UniProtKB-KW"/>
</dbReference>
<dbReference type="RefSeq" id="WP_260594874.1">
    <property type="nucleotide sequence ID" value="NZ_CP104003.1"/>
</dbReference>
<dbReference type="CDD" id="cd02503">
    <property type="entry name" value="MobA"/>
    <property type="match status" value="1"/>
</dbReference>
<dbReference type="GO" id="GO:0005525">
    <property type="term" value="F:GTP binding"/>
    <property type="evidence" value="ECO:0007669"/>
    <property type="project" value="UniProtKB-KW"/>
</dbReference>
<dbReference type="InterPro" id="IPR025877">
    <property type="entry name" value="MobA-like_NTP_Trfase"/>
</dbReference>
<dbReference type="GeneID" id="74941880"/>
<keyword evidence="4" id="KW-0547">Nucleotide-binding</keyword>
<proteinExistence type="predicted"/>
<name>A0A9E7R6U8_9EURY</name>
<evidence type="ECO:0000256" key="5">
    <source>
        <dbReference type="ARBA" id="ARBA00022842"/>
    </source>
</evidence>
<organism evidence="9 10">
    <name type="scientific">Salinirubellus salinus</name>
    <dbReference type="NCBI Taxonomy" id="1364945"/>
    <lineage>
        <taxon>Archaea</taxon>
        <taxon>Methanobacteriati</taxon>
        <taxon>Methanobacteriota</taxon>
        <taxon>Stenosarchaea group</taxon>
        <taxon>Halobacteria</taxon>
        <taxon>Halobacteriales</taxon>
        <taxon>Natronomonadaceae</taxon>
        <taxon>Salinirubellus</taxon>
    </lineage>
</organism>
<evidence type="ECO:0000259" key="8">
    <source>
        <dbReference type="Pfam" id="PF12804"/>
    </source>
</evidence>
<evidence type="ECO:0000256" key="1">
    <source>
        <dbReference type="ARBA" id="ARBA00022490"/>
    </source>
</evidence>
<dbReference type="PANTHER" id="PTHR19136:SF81">
    <property type="entry name" value="MOLYBDENUM COFACTOR GUANYLYLTRANSFERASE"/>
    <property type="match status" value="1"/>
</dbReference>
<evidence type="ECO:0000256" key="7">
    <source>
        <dbReference type="ARBA" id="ARBA00023150"/>
    </source>
</evidence>
<accession>A0A9E7R6U8</accession>
<dbReference type="EMBL" id="CP104003">
    <property type="protein sequence ID" value="UWM55763.1"/>
    <property type="molecule type" value="Genomic_DNA"/>
</dbReference>
<dbReference type="GO" id="GO:0006777">
    <property type="term" value="P:Mo-molybdopterin cofactor biosynthetic process"/>
    <property type="evidence" value="ECO:0007669"/>
    <property type="project" value="UniProtKB-KW"/>
</dbReference>
<dbReference type="SUPFAM" id="SSF53448">
    <property type="entry name" value="Nucleotide-diphospho-sugar transferases"/>
    <property type="match status" value="1"/>
</dbReference>
<keyword evidence="9" id="KW-0548">Nucleotidyltransferase</keyword>
<protein>
    <submittedName>
        <fullName evidence="9">Molybdenum cofactor guanylyltransferase</fullName>
    </submittedName>
</protein>
<keyword evidence="2" id="KW-0808">Transferase</keyword>
<sequence length="210" mass="22959">MPTGVILAGGFSTRFDGGDKAVAELAGKPMVRRVADRLAPVVSTLVVNCRGEQRESIATALERYPHEVRFAVDPEPDAGPMAGIRTGLRAVTDEYAVVVACDMPFVDRAFVESLFDRAAGHDAAVPEVDGWYQTTQAVYRAAPMADACDRALERGDSKILAPLDELDWVVVDHETLAERGWLETFENVNTRAELREAARSVASDRRNGER</sequence>
<dbReference type="Proteomes" id="UP001057580">
    <property type="component" value="Chromosome"/>
</dbReference>
<dbReference type="GO" id="GO:0016779">
    <property type="term" value="F:nucleotidyltransferase activity"/>
    <property type="evidence" value="ECO:0007669"/>
    <property type="project" value="UniProtKB-KW"/>
</dbReference>
<dbReference type="AlphaFoldDB" id="A0A9E7R6U8"/>